<dbReference type="EMBL" id="LAZR01023088">
    <property type="protein sequence ID" value="KKL79699.1"/>
    <property type="molecule type" value="Genomic_DNA"/>
</dbReference>
<sequence length="32" mass="3922">MQKVHEPKYATESFFHRLIVRGINNDYWQRSA</sequence>
<name>A0A0F9F054_9ZZZZ</name>
<organism evidence="1">
    <name type="scientific">marine sediment metagenome</name>
    <dbReference type="NCBI Taxonomy" id="412755"/>
    <lineage>
        <taxon>unclassified sequences</taxon>
        <taxon>metagenomes</taxon>
        <taxon>ecological metagenomes</taxon>
    </lineage>
</organism>
<gene>
    <name evidence="1" type="ORF">LCGC14_2012180</name>
</gene>
<protein>
    <submittedName>
        <fullName evidence="1">Uncharacterized protein</fullName>
    </submittedName>
</protein>
<evidence type="ECO:0000313" key="1">
    <source>
        <dbReference type="EMBL" id="KKL79699.1"/>
    </source>
</evidence>
<reference evidence="1" key="1">
    <citation type="journal article" date="2015" name="Nature">
        <title>Complex archaea that bridge the gap between prokaryotes and eukaryotes.</title>
        <authorList>
            <person name="Spang A."/>
            <person name="Saw J.H."/>
            <person name="Jorgensen S.L."/>
            <person name="Zaremba-Niedzwiedzka K."/>
            <person name="Martijn J."/>
            <person name="Lind A.E."/>
            <person name="van Eijk R."/>
            <person name="Schleper C."/>
            <person name="Guy L."/>
            <person name="Ettema T.J."/>
        </authorList>
    </citation>
    <scope>NUCLEOTIDE SEQUENCE</scope>
</reference>
<accession>A0A0F9F054</accession>
<feature type="non-terminal residue" evidence="1">
    <location>
        <position position="32"/>
    </location>
</feature>
<proteinExistence type="predicted"/>
<dbReference type="AlphaFoldDB" id="A0A0F9F054"/>
<comment type="caution">
    <text evidence="1">The sequence shown here is derived from an EMBL/GenBank/DDBJ whole genome shotgun (WGS) entry which is preliminary data.</text>
</comment>